<dbReference type="SUPFAM" id="SSF52540">
    <property type="entry name" value="P-loop containing nucleoside triphosphate hydrolases"/>
    <property type="match status" value="1"/>
</dbReference>
<accession>A0A8T4LFI1</accession>
<evidence type="ECO:0000313" key="3">
    <source>
        <dbReference type="EMBL" id="MBS3063330.1"/>
    </source>
</evidence>
<protein>
    <submittedName>
        <fullName evidence="3">CpaF family protein</fullName>
    </submittedName>
</protein>
<organism evidence="3 4">
    <name type="scientific">Candidatus Iainarchaeum sp</name>
    <dbReference type="NCBI Taxonomy" id="3101447"/>
    <lineage>
        <taxon>Archaea</taxon>
        <taxon>Candidatus Iainarchaeota</taxon>
        <taxon>Candidatus Iainarchaeia</taxon>
        <taxon>Candidatus Iainarchaeales</taxon>
        <taxon>Candidatus Iainarchaeaceae</taxon>
        <taxon>Candidatus Iainarchaeum</taxon>
    </lineage>
</organism>
<dbReference type="InterPro" id="IPR050921">
    <property type="entry name" value="T4SS_GSP_E_ATPase"/>
</dbReference>
<name>A0A8T4LFI1_9ARCH</name>
<dbReference type="Gene3D" id="3.40.50.300">
    <property type="entry name" value="P-loop containing nucleotide triphosphate hydrolases"/>
    <property type="match status" value="1"/>
</dbReference>
<dbReference type="GO" id="GO:0016887">
    <property type="term" value="F:ATP hydrolysis activity"/>
    <property type="evidence" value="ECO:0007669"/>
    <property type="project" value="InterPro"/>
</dbReference>
<feature type="domain" description="Bacterial type II secretion system protein E" evidence="2">
    <location>
        <begin position="179"/>
        <end position="417"/>
    </location>
</feature>
<evidence type="ECO:0000259" key="2">
    <source>
        <dbReference type="Pfam" id="PF00437"/>
    </source>
</evidence>
<comment type="similarity">
    <text evidence="1">Belongs to the GSP E family.</text>
</comment>
<comment type="caution">
    <text evidence="3">The sequence shown here is derived from an EMBL/GenBank/DDBJ whole genome shotgun (WGS) entry which is preliminary data.</text>
</comment>
<dbReference type="AlphaFoldDB" id="A0A8T4LFI1"/>
<dbReference type="PANTHER" id="PTHR30486">
    <property type="entry name" value="TWITCHING MOTILITY PROTEIN PILT"/>
    <property type="match status" value="1"/>
</dbReference>
<dbReference type="PANTHER" id="PTHR30486:SF15">
    <property type="entry name" value="TYPE II_IV SECRETION SYSTEM ATPASE"/>
    <property type="match status" value="1"/>
</dbReference>
<dbReference type="InterPro" id="IPR027417">
    <property type="entry name" value="P-loop_NTPase"/>
</dbReference>
<evidence type="ECO:0000313" key="4">
    <source>
        <dbReference type="Proteomes" id="UP000678237"/>
    </source>
</evidence>
<evidence type="ECO:0000256" key="1">
    <source>
        <dbReference type="ARBA" id="ARBA00006611"/>
    </source>
</evidence>
<gene>
    <name evidence="3" type="ORF">J4203_05660</name>
</gene>
<sequence>MQALQQCRECGAALQERKAHQARTPFRERAEAEQILGWIAFDPSKEENARVLKSADEFDLMKNARGELIYAVKNIPELSKQEALLVKEVLQEFREREIEKEQHALIENTLEAYCRKNFLKLDADQRDYLSRVLDSLIFDFGPISWMLRDEHLEEIAIIGLGREKPVQVYYVGMGWLRSNVCFTDETVVRNLINKMSRKIGRRLTLQTPKLNATLPGGARLNASMEPIAFTGPNATIRKFRAKPFTPQDLVRQGTVSAEALAFLWMLMETDFSLLIGGNTGSGKTSTLNALFEFVPKDERIIVVEETPEINLPHRHLVKLNVVDNLGIGMKELIVDTLRMRPDRIVVGEIRNPEEVSAFVDTLLAGQGKGSYATFHAQSGSEALTRLKKLGVLEMDLASIDLILVQKRWNSIDLASNARTEVRRVIELSEVVMQQGRAGLNTLFEFDYAGKTLQKKNESTRLREKLCRTFGLSEAALGEELARRERLLLETADKNAAVEATVLV</sequence>
<dbReference type="InterPro" id="IPR001482">
    <property type="entry name" value="T2SS/T4SS_dom"/>
</dbReference>
<reference evidence="3" key="2">
    <citation type="submission" date="2021-05" db="EMBL/GenBank/DDBJ databases">
        <title>Protein family content uncovers lineage relationships and bacterial pathway maintenance mechanisms in DPANN archaea.</title>
        <authorList>
            <person name="Castelle C.J."/>
            <person name="Meheust R."/>
            <person name="Jaffe A.L."/>
            <person name="Seitz K."/>
            <person name="Gong X."/>
            <person name="Baker B.J."/>
            <person name="Banfield J.F."/>
        </authorList>
    </citation>
    <scope>NUCLEOTIDE SEQUENCE</scope>
    <source>
        <strain evidence="3">RIFCSPLOWO2_01_FULL_58_19</strain>
    </source>
</reference>
<reference evidence="3" key="1">
    <citation type="submission" date="2021-03" db="EMBL/GenBank/DDBJ databases">
        <authorList>
            <person name="Jaffe A."/>
        </authorList>
    </citation>
    <scope>NUCLEOTIDE SEQUENCE</scope>
    <source>
        <strain evidence="3">RIFCSPLOWO2_01_FULL_58_19</strain>
    </source>
</reference>
<dbReference type="Gene3D" id="3.30.450.380">
    <property type="match status" value="1"/>
</dbReference>
<dbReference type="Pfam" id="PF00437">
    <property type="entry name" value="T2SSE"/>
    <property type="match status" value="1"/>
</dbReference>
<dbReference type="Proteomes" id="UP000678237">
    <property type="component" value="Unassembled WGS sequence"/>
</dbReference>
<proteinExistence type="inferred from homology"/>
<dbReference type="EMBL" id="JAGVWE010000004">
    <property type="protein sequence ID" value="MBS3063330.1"/>
    <property type="molecule type" value="Genomic_DNA"/>
</dbReference>